<keyword evidence="2" id="KW-1185">Reference proteome</keyword>
<comment type="caution">
    <text evidence="1">The sequence shown here is derived from an EMBL/GenBank/DDBJ whole genome shotgun (WGS) entry which is preliminary data.</text>
</comment>
<dbReference type="AlphaFoldDB" id="A0A7D9ERS2"/>
<sequence>MENQYNELLSLSKIVSDFYENVYAPALQTLPWIDEGDGLKIASEKVLGNIAFPAYALSTHKNKNDQETFSHLRTRCNELKSIYDKMQNELRPILSDLPVHDQNWEKLKEMIPMWQGMSGSDVLPKSTHKAVHKSFVFLSQNVASGEMSTIDADGAAASDNAKAEAALAKLIAEKIKFFHQQGKSDSSIALTFGSDGFWLDRGFLHSIR</sequence>
<name>A0A7D9ERS2_PARCT</name>
<accession>A0A7D9ERS2</accession>
<reference evidence="1" key="1">
    <citation type="submission" date="2020-04" db="EMBL/GenBank/DDBJ databases">
        <authorList>
            <person name="Alioto T."/>
            <person name="Alioto T."/>
            <person name="Gomez Garrido J."/>
        </authorList>
    </citation>
    <scope>NUCLEOTIDE SEQUENCE</scope>
    <source>
        <strain evidence="1">A484AB</strain>
    </source>
</reference>
<organism evidence="1 2">
    <name type="scientific">Paramuricea clavata</name>
    <name type="common">Red gorgonian</name>
    <name type="synonym">Violescent sea-whip</name>
    <dbReference type="NCBI Taxonomy" id="317549"/>
    <lineage>
        <taxon>Eukaryota</taxon>
        <taxon>Metazoa</taxon>
        <taxon>Cnidaria</taxon>
        <taxon>Anthozoa</taxon>
        <taxon>Octocorallia</taxon>
        <taxon>Malacalcyonacea</taxon>
        <taxon>Plexauridae</taxon>
        <taxon>Paramuricea</taxon>
    </lineage>
</organism>
<gene>
    <name evidence="1" type="ORF">PACLA_8A050749</name>
</gene>
<dbReference type="OrthoDB" id="10443087at2759"/>
<protein>
    <submittedName>
        <fullName evidence="1">Uncharacterized protein</fullName>
    </submittedName>
</protein>
<evidence type="ECO:0000313" key="2">
    <source>
        <dbReference type="Proteomes" id="UP001152795"/>
    </source>
</evidence>
<evidence type="ECO:0000313" key="1">
    <source>
        <dbReference type="EMBL" id="CAB4016836.1"/>
    </source>
</evidence>
<dbReference type="EMBL" id="CACRXK020009277">
    <property type="protein sequence ID" value="CAB4016836.1"/>
    <property type="molecule type" value="Genomic_DNA"/>
</dbReference>
<proteinExistence type="predicted"/>
<dbReference type="Proteomes" id="UP001152795">
    <property type="component" value="Unassembled WGS sequence"/>
</dbReference>